<evidence type="ECO:0008006" key="4">
    <source>
        <dbReference type="Google" id="ProtNLM"/>
    </source>
</evidence>
<organism evidence="2 3">
    <name type="scientific">Streptomyces gilvosporeus</name>
    <dbReference type="NCBI Taxonomy" id="553510"/>
    <lineage>
        <taxon>Bacteria</taxon>
        <taxon>Bacillati</taxon>
        <taxon>Actinomycetota</taxon>
        <taxon>Actinomycetes</taxon>
        <taxon>Kitasatosporales</taxon>
        <taxon>Streptomycetaceae</taxon>
        <taxon>Streptomyces</taxon>
    </lineage>
</organism>
<dbReference type="STRING" id="553510.B1H19_36420"/>
<reference evidence="2 3" key="1">
    <citation type="submission" date="2017-04" db="EMBL/GenBank/DDBJ databases">
        <title>Complete Genome Sequence of Streptomyces gilvosporeus F607, a Capable Producer of Natamycin.</title>
        <authorList>
            <person name="Zong G."/>
            <person name="Zhong C."/>
            <person name="Fu J."/>
            <person name="Qin R."/>
            <person name="Cao G."/>
        </authorList>
    </citation>
    <scope>NUCLEOTIDE SEQUENCE [LARGE SCALE GENOMIC DNA]</scope>
    <source>
        <strain evidence="2 3">F607</strain>
    </source>
</reference>
<dbReference type="KEGG" id="sgv:B1H19_36420"/>
<sequence>MELRARSLWLLTEPLHAVTYFDEECRGLGKDLGLKGFWMGYFASRTAPLGAVEPSLATAVLGVFAPGMVARALPAAWQLVSPAHVLEERARRAAGALRRIHPGLDETAAELSGPLLTLVEDAPVVARPLFAANRALCDHADPVERLWQLSTALREFRGDAHQCVLADEGLDGCEALVLTAGAGHVPKDTIRQDRGWSEEEWAAAADRLRSRGLLDPRGDATDRGRQERNRIEEETDRLAARLLRPLSRPQTDRLLEDLEDVARRILAADVLPFPNPIGLPHPDENEGQV</sequence>
<evidence type="ECO:0000313" key="2">
    <source>
        <dbReference type="EMBL" id="ARF58941.1"/>
    </source>
</evidence>
<feature type="region of interest" description="Disordered" evidence="1">
    <location>
        <begin position="213"/>
        <end position="232"/>
    </location>
</feature>
<protein>
    <recommendedName>
        <fullName evidence="4">SalK</fullName>
    </recommendedName>
</protein>
<keyword evidence="3" id="KW-1185">Reference proteome</keyword>
<dbReference type="InterPro" id="IPR054058">
    <property type="entry name" value="HTH_67"/>
</dbReference>
<dbReference type="Proteomes" id="UP000192726">
    <property type="component" value="Chromosome"/>
</dbReference>
<dbReference type="RefSeq" id="WP_083109130.1">
    <property type="nucleotide sequence ID" value="NZ_CP020569.1"/>
</dbReference>
<dbReference type="Pfam" id="PF21863">
    <property type="entry name" value="HTH_67"/>
    <property type="match status" value="1"/>
</dbReference>
<gene>
    <name evidence="2" type="ORF">B1H19_36420</name>
</gene>
<evidence type="ECO:0000256" key="1">
    <source>
        <dbReference type="SAM" id="MobiDB-lite"/>
    </source>
</evidence>
<proteinExistence type="predicted"/>
<dbReference type="OrthoDB" id="157052at2"/>
<accession>A0A1V0U1B3</accession>
<dbReference type="NCBIfam" id="NF047719">
    <property type="entry name" value="SCO6745_fam_HTH"/>
    <property type="match status" value="1"/>
</dbReference>
<evidence type="ECO:0000313" key="3">
    <source>
        <dbReference type="Proteomes" id="UP000192726"/>
    </source>
</evidence>
<dbReference type="EMBL" id="CP020569">
    <property type="protein sequence ID" value="ARF58941.1"/>
    <property type="molecule type" value="Genomic_DNA"/>
</dbReference>
<name>A0A1V0U1B3_9ACTN</name>
<dbReference type="AlphaFoldDB" id="A0A1V0U1B3"/>